<dbReference type="AlphaFoldDB" id="A0A163LRC6"/>
<dbReference type="GeneID" id="97556086"/>
<protein>
    <recommendedName>
        <fullName evidence="3">Peptidase</fullName>
    </recommendedName>
</protein>
<keyword evidence="2" id="KW-1185">Reference proteome</keyword>
<dbReference type="Pfam" id="PF08795">
    <property type="entry name" value="DUF1796"/>
    <property type="match status" value="1"/>
</dbReference>
<dbReference type="Proteomes" id="UP000076796">
    <property type="component" value="Unassembled WGS sequence"/>
</dbReference>
<gene>
    <name evidence="1" type="ORF">AWU65_21825</name>
</gene>
<evidence type="ECO:0000313" key="1">
    <source>
        <dbReference type="EMBL" id="KZS48382.1"/>
    </source>
</evidence>
<dbReference type="RefSeq" id="WP_063479295.1">
    <property type="nucleotide sequence ID" value="NZ_CP147845.1"/>
</dbReference>
<comment type="caution">
    <text evidence="1">The sequence shown here is derived from an EMBL/GenBank/DDBJ whole genome shotgun (WGS) entry which is preliminary data.</text>
</comment>
<dbReference type="InterPro" id="IPR014903">
    <property type="entry name" value="DUF1796"/>
</dbReference>
<dbReference type="OrthoDB" id="5326008at2"/>
<sequence>MLSLQDIKGPYHAIFSLGNNCLPGIELREHGLRKFAGPIDWMGTPVLPQISRMLRNRFQGMLIYPNLHTVSQANDELYNVWDREYDLYLNHDFYVVNNFPPHLAAYPEIKVKYDRRIARFLQTLESGGRILFIRTDSSYEDIKELVDSLQQICVGPFHVLAVNHEPVKEIEMADWNIEHVCAVKMPDIDIWISNRYRWTYLFQGMYLT</sequence>
<organism evidence="1 2">
    <name type="scientific">Paenibacillus glucanolyticus</name>
    <dbReference type="NCBI Taxonomy" id="59843"/>
    <lineage>
        <taxon>Bacteria</taxon>
        <taxon>Bacillati</taxon>
        <taxon>Bacillota</taxon>
        <taxon>Bacilli</taxon>
        <taxon>Bacillales</taxon>
        <taxon>Paenibacillaceae</taxon>
        <taxon>Paenibacillus</taxon>
    </lineage>
</organism>
<dbReference type="EMBL" id="LWMH01000001">
    <property type="protein sequence ID" value="KZS48382.1"/>
    <property type="molecule type" value="Genomic_DNA"/>
</dbReference>
<accession>A0A163LRC6</accession>
<evidence type="ECO:0000313" key="2">
    <source>
        <dbReference type="Proteomes" id="UP000076796"/>
    </source>
</evidence>
<proteinExistence type="predicted"/>
<name>A0A163LRC6_9BACL</name>
<dbReference type="STRING" id="59843.A3958_20950"/>
<reference evidence="1" key="1">
    <citation type="journal article" date="2016" name="Genome Announc.">
        <title>Draft genomes of two strains of Paenibacillus glucanolyticus with capability to degrade lignocellulose.</title>
        <authorList>
            <person name="Mathews S.L."/>
            <person name="Pawlak J."/>
            <person name="Grunden A.M."/>
        </authorList>
    </citation>
    <scope>NUCLEOTIDE SEQUENCE [LARGE SCALE GENOMIC DNA]</scope>
    <source>
        <strain evidence="1">SLM1</strain>
    </source>
</reference>
<evidence type="ECO:0008006" key="3">
    <source>
        <dbReference type="Google" id="ProtNLM"/>
    </source>
</evidence>